<accession>A0A6J6UVN7</accession>
<proteinExistence type="predicted"/>
<gene>
    <name evidence="1" type="ORF">UFOPK2852_00965</name>
</gene>
<protein>
    <submittedName>
        <fullName evidence="1">Unannotated protein</fullName>
    </submittedName>
</protein>
<dbReference type="AlphaFoldDB" id="A0A6J6UVN7"/>
<evidence type="ECO:0000313" key="1">
    <source>
        <dbReference type="EMBL" id="CAB4763850.1"/>
    </source>
</evidence>
<reference evidence="1" key="1">
    <citation type="submission" date="2020-05" db="EMBL/GenBank/DDBJ databases">
        <authorList>
            <person name="Chiriac C."/>
            <person name="Salcher M."/>
            <person name="Ghai R."/>
            <person name="Kavagutti S V."/>
        </authorList>
    </citation>
    <scope>NUCLEOTIDE SEQUENCE</scope>
</reference>
<name>A0A6J6UVN7_9ZZZZ</name>
<sequence length="323" mass="34934">MKAFEARSSLVRAIFSSLLLASLFTSLASNQNVSADGVEQKIIQNVKTLAFGSDGKIDWSGKIESFSSSSNLGATFYEAPVTSLPVKIVISSDAQLPLFGESKTPSTCATTEYVSEPSKSGVPNNRLAITPLTEGLCNVLVTNPGNETVLPLSKEISITFAKAKQYVNFTYNGVNFIADTKSIMTDGGAQISVVGKYPEPDMKSGYLKVKDSLVSLTKPICSVALDKELAAFGTVGYKVFAHKTGNCTLHYKSKATSQYLAVDEIVKFKFVSMKNHMNVFTKNPRLWCTRTTNSILELLDIPYKTTSGKSNSCPAGYLYNATL</sequence>
<organism evidence="1">
    <name type="scientific">freshwater metagenome</name>
    <dbReference type="NCBI Taxonomy" id="449393"/>
    <lineage>
        <taxon>unclassified sequences</taxon>
        <taxon>metagenomes</taxon>
        <taxon>ecological metagenomes</taxon>
    </lineage>
</organism>
<dbReference type="EMBL" id="CAEZZJ010000140">
    <property type="protein sequence ID" value="CAB4763850.1"/>
    <property type="molecule type" value="Genomic_DNA"/>
</dbReference>